<keyword evidence="3" id="KW-1185">Reference proteome</keyword>
<name>A0ABX0CFK3_9NOCA</name>
<gene>
    <name evidence="2" type="ORF">GV794_03785</name>
</gene>
<comment type="caution">
    <text evidence="2">The sequence shown here is derived from an EMBL/GenBank/DDBJ whole genome shotgun (WGS) entry which is preliminary data.</text>
</comment>
<dbReference type="SUPFAM" id="SSF55729">
    <property type="entry name" value="Acyl-CoA N-acyltransferases (Nat)"/>
    <property type="match status" value="1"/>
</dbReference>
<dbReference type="InterPro" id="IPR016181">
    <property type="entry name" value="Acyl_CoA_acyltransferase"/>
</dbReference>
<dbReference type="RefSeq" id="WP_163955590.1">
    <property type="nucleotide sequence ID" value="NZ_JAAGUX010000004.1"/>
</dbReference>
<evidence type="ECO:0000313" key="2">
    <source>
        <dbReference type="EMBL" id="NEW54792.1"/>
    </source>
</evidence>
<dbReference type="InterPro" id="IPR013653">
    <property type="entry name" value="GCN5-like_dom"/>
</dbReference>
<protein>
    <submittedName>
        <fullName evidence="2">Acetyltransferase</fullName>
    </submittedName>
</protein>
<feature type="domain" description="N-acetyltransferase" evidence="1">
    <location>
        <begin position="141"/>
        <end position="280"/>
    </location>
</feature>
<dbReference type="InterPro" id="IPR000182">
    <property type="entry name" value="GNAT_dom"/>
</dbReference>
<dbReference type="Pfam" id="PF08445">
    <property type="entry name" value="FR47"/>
    <property type="match status" value="1"/>
</dbReference>
<dbReference type="EMBL" id="JAAGUX010000004">
    <property type="protein sequence ID" value="NEW54792.1"/>
    <property type="molecule type" value="Genomic_DNA"/>
</dbReference>
<proteinExistence type="predicted"/>
<dbReference type="PROSITE" id="PS51186">
    <property type="entry name" value="GNAT"/>
    <property type="match status" value="1"/>
</dbReference>
<organism evidence="2 3">
    <name type="scientific">Nocardia cyriacigeorgica</name>
    <dbReference type="NCBI Taxonomy" id="135487"/>
    <lineage>
        <taxon>Bacteria</taxon>
        <taxon>Bacillati</taxon>
        <taxon>Actinomycetota</taxon>
        <taxon>Actinomycetes</taxon>
        <taxon>Mycobacteriales</taxon>
        <taxon>Nocardiaceae</taxon>
        <taxon>Nocardia</taxon>
    </lineage>
</organism>
<reference evidence="2 3" key="1">
    <citation type="submission" date="2020-01" db="EMBL/GenBank/DDBJ databases">
        <title>Genetics and antimicrobial susceptibilities of Nocardia species isolated from the soil; a comparison with species isolated from humans.</title>
        <authorList>
            <person name="Carrasco G."/>
            <person name="Monzon S."/>
            <person name="Sansegundo M."/>
            <person name="Garcia E."/>
            <person name="Garrido N."/>
            <person name="Medina M.J."/>
            <person name="Villalon P."/>
            <person name="Ramirez-Arocha A.C."/>
            <person name="Jimenez P."/>
            <person name="Cuesta I."/>
            <person name="Valdezate S."/>
        </authorList>
    </citation>
    <scope>NUCLEOTIDE SEQUENCE [LARGE SCALE GENOMIC DNA]</scope>
    <source>
        <strain evidence="2 3">CNM20110649</strain>
    </source>
</reference>
<dbReference type="Gene3D" id="3.40.630.30">
    <property type="match status" value="1"/>
</dbReference>
<accession>A0ABX0CFK3</accession>
<sequence length="293" mass="31358">MDIETTGDAVRFREIADPVLHRDPLRHTVIATTVNNITSGLDNPKLPPVFVSARNGSGVTGIAMRAGHRDIYLGALAPDVIPAVTEAFAASSPEAAGVEGLTAVAAAFAERWCEIRGGDCGPSFSTTLYRLGELAAPIVPGFARQAREADVDLCMSWMTAMRVDTGIPAGPPSADAVRHRILAGSWWLWEVDGEPVSLVARQLASFGWARIGPVFTPAVARGNGYASALTAHVSQVIRAESVDVCLFADTDNELTNRLYRGLGFVPVDNYTAYEFRKPVGAGADRWVPEVKVR</sequence>
<dbReference type="Proteomes" id="UP000470876">
    <property type="component" value="Unassembled WGS sequence"/>
</dbReference>
<evidence type="ECO:0000313" key="3">
    <source>
        <dbReference type="Proteomes" id="UP000470876"/>
    </source>
</evidence>
<evidence type="ECO:0000259" key="1">
    <source>
        <dbReference type="PROSITE" id="PS51186"/>
    </source>
</evidence>